<dbReference type="GO" id="GO:0016020">
    <property type="term" value="C:membrane"/>
    <property type="evidence" value="ECO:0007669"/>
    <property type="project" value="UniProtKB-SubCell"/>
</dbReference>
<keyword evidence="5" id="KW-1133">Transmembrane helix</keyword>
<dbReference type="PANTHER" id="PTHR32089">
    <property type="entry name" value="METHYL-ACCEPTING CHEMOTAXIS PROTEIN MCPB"/>
    <property type="match status" value="1"/>
</dbReference>
<feature type="domain" description="HAMP" evidence="7">
    <location>
        <begin position="335"/>
        <end position="388"/>
    </location>
</feature>
<dbReference type="AlphaFoldDB" id="A0A1W6TIC1"/>
<dbReference type="RefSeq" id="WP_049537031.1">
    <property type="nucleotide sequence ID" value="NZ_CP017890.1"/>
</dbReference>
<dbReference type="InterPro" id="IPR024478">
    <property type="entry name" value="HlyB_4HB_MCP"/>
</dbReference>
<comment type="subcellular location">
    <subcellularLocation>
        <location evidence="1">Membrane</location>
    </subcellularLocation>
</comment>
<evidence type="ECO:0000256" key="2">
    <source>
        <dbReference type="ARBA" id="ARBA00023224"/>
    </source>
</evidence>
<evidence type="ECO:0000313" key="8">
    <source>
        <dbReference type="EMBL" id="ARP20499.1"/>
    </source>
</evidence>
<feature type="transmembrane region" description="Helical" evidence="5">
    <location>
        <begin position="311"/>
        <end position="330"/>
    </location>
</feature>
<dbReference type="FunFam" id="1.10.287.950:FF:000001">
    <property type="entry name" value="Methyl-accepting chemotaxis sensory transducer"/>
    <property type="match status" value="1"/>
</dbReference>
<keyword evidence="2 4" id="KW-0807">Transducer</keyword>
<sequence length="666" mass="72369">MNLTISGKLQLSFVLLAVLFMASAVFTYRNVTTVEQYASSLLKSDLPTVDTSRGIQQSVQASLSSIRAYMLLGGDEEASARLSEDVRNIMASTDESLPTLQALISEQDFQAIQSQWDAVKVSLNKLIELSHSDENLPAHNLFINEAAPIAEVALDQLQSLINEESGNPFGGDRKRLFKVYADSYTSLANALSALRDFLLYGQQDHLDKYHDLIKYHNQSVAEIDSKLDRLTDNDQSLWSLFKEMQQLYFPLAEQVIALRQSPEWNESNLLMANELLPAADALDQSLETIVLAQQSRADQSGQGINQSIKNVLTTMLIAAALVLFAAVAISKYMGNTIGRRVKNLSERAKTIASGDVSQPPLTVVGKDELADLTDSINRMNQSLASIVAGVSEKAHQVDTSMGALLESAQVTSSNVEQQQTSIVEMGSQLDEIALAARNTLDQANQSVQKLSDSKGEIEQGRDALEQNKVTMESLHGSIETASTQVTQLSKESEAIGRVTEVIEGLAEQTNLLALNAAIEAARAGDQGRGFAVVADEVRMLATRTTQSTTEINGIINAIQRSTHSVVEEIEHSQSLAEQGAEHIEKAVTRLLVTTEQIGSLNEQMAELAAAAEQQSHATNSITGLMSGITQSVDEVSNNSQRASETSLQVKEQVTELNQQMATFKTA</sequence>
<dbReference type="Pfam" id="PF00015">
    <property type="entry name" value="MCPsignal"/>
    <property type="match status" value="1"/>
</dbReference>
<dbReference type="GO" id="GO:0007165">
    <property type="term" value="P:signal transduction"/>
    <property type="evidence" value="ECO:0007669"/>
    <property type="project" value="UniProtKB-KW"/>
</dbReference>
<evidence type="ECO:0000256" key="4">
    <source>
        <dbReference type="PROSITE-ProRule" id="PRU00284"/>
    </source>
</evidence>
<dbReference type="GO" id="GO:0006935">
    <property type="term" value="P:chemotaxis"/>
    <property type="evidence" value="ECO:0007669"/>
    <property type="project" value="UniProtKB-ARBA"/>
</dbReference>
<dbReference type="EMBL" id="CP017903">
    <property type="protein sequence ID" value="ARP20499.1"/>
    <property type="molecule type" value="Genomic_DNA"/>
</dbReference>
<proteinExistence type="inferred from homology"/>
<dbReference type="PROSITE" id="PS50885">
    <property type="entry name" value="HAMP"/>
    <property type="match status" value="1"/>
</dbReference>
<feature type="domain" description="Methyl-accepting transducer" evidence="6">
    <location>
        <begin position="393"/>
        <end position="629"/>
    </location>
</feature>
<evidence type="ECO:0000256" key="5">
    <source>
        <dbReference type="SAM" id="Phobius"/>
    </source>
</evidence>
<dbReference type="CDD" id="cd06225">
    <property type="entry name" value="HAMP"/>
    <property type="match status" value="1"/>
</dbReference>
<dbReference type="Gene3D" id="1.10.287.950">
    <property type="entry name" value="Methyl-accepting chemotaxis protein"/>
    <property type="match status" value="1"/>
</dbReference>
<evidence type="ECO:0000259" key="6">
    <source>
        <dbReference type="PROSITE" id="PS50111"/>
    </source>
</evidence>
<dbReference type="Pfam" id="PF12729">
    <property type="entry name" value="4HB_MCP_1"/>
    <property type="match status" value="1"/>
</dbReference>
<dbReference type="Pfam" id="PF00672">
    <property type="entry name" value="HAMP"/>
    <property type="match status" value="1"/>
</dbReference>
<evidence type="ECO:0000259" key="7">
    <source>
        <dbReference type="PROSITE" id="PS50885"/>
    </source>
</evidence>
<name>A0A1W6TIC1_VIBAL</name>
<gene>
    <name evidence="8" type="ORF">K05K4_37720</name>
</gene>
<evidence type="ECO:0000256" key="3">
    <source>
        <dbReference type="ARBA" id="ARBA00029447"/>
    </source>
</evidence>
<reference evidence="8" key="1">
    <citation type="submission" date="2016-10" db="EMBL/GenBank/DDBJ databases">
        <title>The High Quality Genome of Vibrio alginolyticus K01M1.</title>
        <authorList>
            <person name="Wendling C."/>
            <person name="Chibani C.M."/>
            <person name="Hertel R."/>
            <person name="Sproer C."/>
            <person name="Bunk B."/>
            <person name="Overmann J."/>
            <person name="Roth O."/>
            <person name="Liesegang H."/>
        </authorList>
    </citation>
    <scope>NUCLEOTIDE SEQUENCE</scope>
    <source>
        <strain evidence="8">K05K4</strain>
    </source>
</reference>
<dbReference type="SUPFAM" id="SSF58104">
    <property type="entry name" value="Methyl-accepting chemotaxis protein (MCP) signaling domain"/>
    <property type="match status" value="1"/>
</dbReference>
<keyword evidence="5" id="KW-0812">Transmembrane</keyword>
<dbReference type="PANTHER" id="PTHR32089:SF112">
    <property type="entry name" value="LYSOZYME-LIKE PROTEIN-RELATED"/>
    <property type="match status" value="1"/>
</dbReference>
<organism evidence="8">
    <name type="scientific">Vibrio alginolyticus</name>
    <dbReference type="NCBI Taxonomy" id="663"/>
    <lineage>
        <taxon>Bacteria</taxon>
        <taxon>Pseudomonadati</taxon>
        <taxon>Pseudomonadota</taxon>
        <taxon>Gammaproteobacteria</taxon>
        <taxon>Vibrionales</taxon>
        <taxon>Vibrionaceae</taxon>
        <taxon>Vibrio</taxon>
    </lineage>
</organism>
<dbReference type="PROSITE" id="PS50111">
    <property type="entry name" value="CHEMOTAXIS_TRANSDUC_2"/>
    <property type="match status" value="1"/>
</dbReference>
<protein>
    <submittedName>
        <fullName evidence="8">Chemotaxis protein</fullName>
    </submittedName>
</protein>
<evidence type="ECO:0000256" key="1">
    <source>
        <dbReference type="ARBA" id="ARBA00004370"/>
    </source>
</evidence>
<accession>A0A1W6TIC1</accession>
<dbReference type="InterPro" id="IPR004089">
    <property type="entry name" value="MCPsignal_dom"/>
</dbReference>
<dbReference type="InterPro" id="IPR003660">
    <property type="entry name" value="HAMP_dom"/>
</dbReference>
<keyword evidence="5" id="KW-0472">Membrane</keyword>
<dbReference type="SMART" id="SM00304">
    <property type="entry name" value="HAMP"/>
    <property type="match status" value="1"/>
</dbReference>
<dbReference type="SMART" id="SM00283">
    <property type="entry name" value="MA"/>
    <property type="match status" value="1"/>
</dbReference>
<comment type="similarity">
    <text evidence="3">Belongs to the methyl-accepting chemotaxis (MCP) protein family.</text>
</comment>